<protein>
    <recommendedName>
        <fullName evidence="6">Olee1-like protein</fullName>
    </recommendedName>
</protein>
<evidence type="ECO:0008006" key="6">
    <source>
        <dbReference type="Google" id="ProtNLM"/>
    </source>
</evidence>
<evidence type="ECO:0000256" key="3">
    <source>
        <dbReference type="SAM" id="SignalP"/>
    </source>
</evidence>
<dbReference type="InterPro" id="IPR006040">
    <property type="entry name" value="Allergen_Ole_e_I_CS"/>
</dbReference>
<dbReference type="PANTHER" id="PTHR31614">
    <property type="entry name" value="PROTEIN DOWNSTREAM OF FLC-RELATED"/>
    <property type="match status" value="1"/>
</dbReference>
<evidence type="ECO:0000256" key="2">
    <source>
        <dbReference type="ARBA" id="ARBA00023157"/>
    </source>
</evidence>
<comment type="caution">
    <text evidence="4">The sequence shown here is derived from an EMBL/GenBank/DDBJ whole genome shotgun (WGS) entry which is preliminary data.</text>
</comment>
<dbReference type="PROSITE" id="PS00925">
    <property type="entry name" value="OLEEI"/>
    <property type="match status" value="1"/>
</dbReference>
<dbReference type="PANTHER" id="PTHR31614:SF20">
    <property type="entry name" value="POLLEN PROTEIN OLE E I-LIKE PROTEIN"/>
    <property type="match status" value="1"/>
</dbReference>
<accession>A0AAV8TR45</accession>
<comment type="similarity">
    <text evidence="1">Belongs to the Ole e I family.</text>
</comment>
<gene>
    <name evidence="4" type="ORF">K2173_000943</name>
</gene>
<proteinExistence type="inferred from homology"/>
<keyword evidence="2" id="KW-1015">Disulfide bond</keyword>
<keyword evidence="3" id="KW-0732">Signal</keyword>
<dbReference type="Proteomes" id="UP001159364">
    <property type="component" value="Linkage Group LG03"/>
</dbReference>
<dbReference type="InterPro" id="IPR006041">
    <property type="entry name" value="Pollen_Ole_e1_allergen"/>
</dbReference>
<keyword evidence="5" id="KW-1185">Reference proteome</keyword>
<feature type="signal peptide" evidence="3">
    <location>
        <begin position="1"/>
        <end position="25"/>
    </location>
</feature>
<dbReference type="GO" id="GO:0005615">
    <property type="term" value="C:extracellular space"/>
    <property type="evidence" value="ECO:0007669"/>
    <property type="project" value="InterPro"/>
</dbReference>
<evidence type="ECO:0000313" key="4">
    <source>
        <dbReference type="EMBL" id="KAJ8769168.1"/>
    </source>
</evidence>
<organism evidence="4 5">
    <name type="scientific">Erythroxylum novogranatense</name>
    <dbReference type="NCBI Taxonomy" id="1862640"/>
    <lineage>
        <taxon>Eukaryota</taxon>
        <taxon>Viridiplantae</taxon>
        <taxon>Streptophyta</taxon>
        <taxon>Embryophyta</taxon>
        <taxon>Tracheophyta</taxon>
        <taxon>Spermatophyta</taxon>
        <taxon>Magnoliopsida</taxon>
        <taxon>eudicotyledons</taxon>
        <taxon>Gunneridae</taxon>
        <taxon>Pentapetalae</taxon>
        <taxon>rosids</taxon>
        <taxon>fabids</taxon>
        <taxon>Malpighiales</taxon>
        <taxon>Erythroxylaceae</taxon>
        <taxon>Erythroxylum</taxon>
    </lineage>
</organism>
<dbReference type="Pfam" id="PF01190">
    <property type="entry name" value="Pollen_Ole_e_1"/>
    <property type="match status" value="1"/>
</dbReference>
<feature type="chain" id="PRO_5043776323" description="Olee1-like protein" evidence="3">
    <location>
        <begin position="26"/>
        <end position="164"/>
    </location>
</feature>
<dbReference type="EMBL" id="JAIWQS010000003">
    <property type="protein sequence ID" value="KAJ8769168.1"/>
    <property type="molecule type" value="Genomic_DNA"/>
</dbReference>
<sequence length="164" mass="18176">MEKSYLVVSLTLALCFSSILGYAYAGMMMVEGKVYCDNCRVEFETSLTQFIAGAKVRLECRARSNGTMTYEIDGLTDSTGTYHLPVSGDHEDEICEVKAVKSSRPDCSEQFKGDVPARILLTRNVGMVGKSRYANPVGFMTKEPHPDCTKVLEEMGFLPSEVEF</sequence>
<evidence type="ECO:0000256" key="1">
    <source>
        <dbReference type="ARBA" id="ARBA00010049"/>
    </source>
</evidence>
<evidence type="ECO:0000313" key="5">
    <source>
        <dbReference type="Proteomes" id="UP001159364"/>
    </source>
</evidence>
<dbReference type="AlphaFoldDB" id="A0AAV8TR45"/>
<reference evidence="4 5" key="1">
    <citation type="submission" date="2021-09" db="EMBL/GenBank/DDBJ databases">
        <title>Genomic insights and catalytic innovation underlie evolution of tropane alkaloids biosynthesis.</title>
        <authorList>
            <person name="Wang Y.-J."/>
            <person name="Tian T."/>
            <person name="Huang J.-P."/>
            <person name="Huang S.-X."/>
        </authorList>
    </citation>
    <scope>NUCLEOTIDE SEQUENCE [LARGE SCALE GENOMIC DNA]</scope>
    <source>
        <strain evidence="4">KIB-2018</strain>
        <tissue evidence="4">Leaf</tissue>
    </source>
</reference>
<name>A0AAV8TR45_9ROSI</name>